<reference evidence="7 8" key="1">
    <citation type="submission" date="2016-07" db="EMBL/GenBank/DDBJ databases">
        <title>Pervasive Adenine N6-methylation of Active Genes in Fungi.</title>
        <authorList>
            <consortium name="DOE Joint Genome Institute"/>
            <person name="Mondo S.J."/>
            <person name="Dannebaum R.O."/>
            <person name="Kuo R.C."/>
            <person name="Labutti K."/>
            <person name="Haridas S."/>
            <person name="Kuo A."/>
            <person name="Salamov A."/>
            <person name="Ahrendt S.R."/>
            <person name="Lipzen A."/>
            <person name="Sullivan W."/>
            <person name="Andreopoulos W.B."/>
            <person name="Clum A."/>
            <person name="Lindquist E."/>
            <person name="Daum C."/>
            <person name="Ramamoorthy G.K."/>
            <person name="Gryganskyi A."/>
            <person name="Culley D."/>
            <person name="Magnuson J.K."/>
            <person name="James T.Y."/>
            <person name="O'Malley M.A."/>
            <person name="Stajich J.E."/>
            <person name="Spatafora J.W."/>
            <person name="Visel A."/>
            <person name="Grigoriev I.V."/>
        </authorList>
    </citation>
    <scope>NUCLEOTIDE SEQUENCE [LARGE SCALE GENOMIC DNA]</scope>
    <source>
        <strain evidence="7 8">PL171</strain>
    </source>
</reference>
<proteinExistence type="inferred from homology"/>
<dbReference type="PANTHER" id="PTHR22572">
    <property type="entry name" value="SUGAR-1-PHOSPHATE GUANYL TRANSFERASE"/>
    <property type="match status" value="1"/>
</dbReference>
<comment type="catalytic activity">
    <reaction evidence="4">
        <text>alpha-D-mannose 1-phosphate + GTP + H(+) = GDP-alpha-D-mannose + diphosphate</text>
        <dbReference type="Rhea" id="RHEA:15229"/>
        <dbReference type="ChEBI" id="CHEBI:15378"/>
        <dbReference type="ChEBI" id="CHEBI:33019"/>
        <dbReference type="ChEBI" id="CHEBI:37565"/>
        <dbReference type="ChEBI" id="CHEBI:57527"/>
        <dbReference type="ChEBI" id="CHEBI:58409"/>
        <dbReference type="EC" id="2.7.7.13"/>
    </reaction>
</comment>
<evidence type="ECO:0000256" key="2">
    <source>
        <dbReference type="ARBA" id="ARBA00007274"/>
    </source>
</evidence>
<accession>A0A1Y2HT83</accession>
<dbReference type="GO" id="GO:0004475">
    <property type="term" value="F:mannose-1-phosphate guanylyltransferase (GTP) activity"/>
    <property type="evidence" value="ECO:0007669"/>
    <property type="project" value="UniProtKB-EC"/>
</dbReference>
<evidence type="ECO:0000313" key="7">
    <source>
        <dbReference type="EMBL" id="ORZ37808.1"/>
    </source>
</evidence>
<evidence type="ECO:0000256" key="1">
    <source>
        <dbReference type="ARBA" id="ARBA00004823"/>
    </source>
</evidence>
<dbReference type="InterPro" id="IPR056729">
    <property type="entry name" value="GMPPB_C"/>
</dbReference>
<dbReference type="SUPFAM" id="SSF51161">
    <property type="entry name" value="Trimeric LpxA-like enzymes"/>
    <property type="match status" value="1"/>
</dbReference>
<dbReference type="Pfam" id="PF25087">
    <property type="entry name" value="GMPPB_C"/>
    <property type="match status" value="1"/>
</dbReference>
<comment type="similarity">
    <text evidence="2">Belongs to the transferase hexapeptide repeat family.</text>
</comment>
<dbReference type="SUPFAM" id="SSF53448">
    <property type="entry name" value="Nucleotide-diphospho-sugar transferases"/>
    <property type="match status" value="1"/>
</dbReference>
<dbReference type="GO" id="GO:0005525">
    <property type="term" value="F:GTP binding"/>
    <property type="evidence" value="ECO:0007669"/>
    <property type="project" value="UniProtKB-KW"/>
</dbReference>
<dbReference type="Pfam" id="PF00483">
    <property type="entry name" value="NTP_transferase"/>
    <property type="match status" value="1"/>
</dbReference>
<name>A0A1Y2HT83_9FUNG</name>
<dbReference type="EC" id="2.7.7.13" evidence="3"/>
<evidence type="ECO:0000259" key="6">
    <source>
        <dbReference type="Pfam" id="PF25087"/>
    </source>
</evidence>
<dbReference type="Gene3D" id="2.160.10.10">
    <property type="entry name" value="Hexapeptide repeat proteins"/>
    <property type="match status" value="1"/>
</dbReference>
<dbReference type="Gene3D" id="3.90.550.10">
    <property type="entry name" value="Spore Coat Polysaccharide Biosynthesis Protein SpsA, Chain A"/>
    <property type="match status" value="1"/>
</dbReference>
<comment type="caution">
    <text evidence="7">The sequence shown here is derived from an EMBL/GenBank/DDBJ whole genome shotgun (WGS) entry which is preliminary data.</text>
</comment>
<dbReference type="InterPro" id="IPR029044">
    <property type="entry name" value="Nucleotide-diphossugar_trans"/>
</dbReference>
<feature type="domain" description="Mannose-1-phosphate guanyltransferase C-terminal" evidence="6">
    <location>
        <begin position="328"/>
        <end position="452"/>
    </location>
</feature>
<evidence type="ECO:0000313" key="8">
    <source>
        <dbReference type="Proteomes" id="UP000193411"/>
    </source>
</evidence>
<dbReference type="OrthoDB" id="285674at2759"/>
<protein>
    <recommendedName>
        <fullName evidence="3">mannose-1-phosphate guanylyltransferase</fullName>
        <ecNumber evidence="3">2.7.7.13</ecNumber>
    </recommendedName>
</protein>
<dbReference type="InterPro" id="IPR005835">
    <property type="entry name" value="NTP_transferase_dom"/>
</dbReference>
<evidence type="ECO:0000256" key="4">
    <source>
        <dbReference type="ARBA" id="ARBA00047343"/>
    </source>
</evidence>
<dbReference type="InterPro" id="IPR050486">
    <property type="entry name" value="Mannose-1P_guanyltransferase"/>
</dbReference>
<sequence length="456" mass="48615">MTTPNSVKAVILVGGPSRGTRFRPLSLNCPKPLFPIAGQPLLYHHLAALADVPGLRDIFIVGFFDDQVFAPFLDRVSTDLPSLNVRYLREYQALGTAGGIYHFRDEILRGNPSHVFVLHSDICSGTPLQAMLEFHLAKTTAAAAQGPATPLPLCTILTARVPAETTQRYGCVVTDPGTAEVVHYVEKPEFFISDLINGGIYLFDVAVFDVLESIRKSRQAAAAAAAALEASAGSLSLSTSPSVDSLIGAGSSSSAADSPAADGKLRLELDVLRELAGSGKVFAFETSEFWTQMKTATSAVPVNSLVLQHNKRKRSGSVCAETAKGPFIVGAVSIHPSAQIHPTAKIGPNVSIGPRASIGPGVRVKEAIILDGVEIRANACILYAVIGWNSKIGKWTRIEGQPGDGVMQKLMLKGHKTQAAAVIGHEVKVADEVIIRNCLVLPHKELKSSYRDDILM</sequence>
<dbReference type="CDD" id="cd06428">
    <property type="entry name" value="M1P_guanylylT_A_like_N"/>
    <property type="match status" value="1"/>
</dbReference>
<gene>
    <name evidence="7" type="ORF">BCR44DRAFT_121917</name>
</gene>
<evidence type="ECO:0000256" key="3">
    <source>
        <dbReference type="ARBA" id="ARBA00012387"/>
    </source>
</evidence>
<dbReference type="STRING" id="765915.A0A1Y2HT83"/>
<dbReference type="AlphaFoldDB" id="A0A1Y2HT83"/>
<dbReference type="Proteomes" id="UP000193411">
    <property type="component" value="Unassembled WGS sequence"/>
</dbReference>
<dbReference type="InterPro" id="IPR011004">
    <property type="entry name" value="Trimer_LpxA-like_sf"/>
</dbReference>
<dbReference type="EMBL" id="MCFL01000011">
    <property type="protein sequence ID" value="ORZ37808.1"/>
    <property type="molecule type" value="Genomic_DNA"/>
</dbReference>
<keyword evidence="7" id="KW-0808">Transferase</keyword>
<keyword evidence="8" id="KW-1185">Reference proteome</keyword>
<feature type="domain" description="Nucleotidyl transferase" evidence="5">
    <location>
        <begin position="8"/>
        <end position="229"/>
    </location>
</feature>
<organism evidence="7 8">
    <name type="scientific">Catenaria anguillulae PL171</name>
    <dbReference type="NCBI Taxonomy" id="765915"/>
    <lineage>
        <taxon>Eukaryota</taxon>
        <taxon>Fungi</taxon>
        <taxon>Fungi incertae sedis</taxon>
        <taxon>Blastocladiomycota</taxon>
        <taxon>Blastocladiomycetes</taxon>
        <taxon>Blastocladiales</taxon>
        <taxon>Catenariaceae</taxon>
        <taxon>Catenaria</taxon>
    </lineage>
</organism>
<comment type="pathway">
    <text evidence="1">Nucleotide-sugar biosynthesis; GDP-alpha-D-mannose biosynthesis; GDP-alpha-D-mannose from alpha-D-mannose 1-phosphate (GTP route): step 1/1.</text>
</comment>
<evidence type="ECO:0000259" key="5">
    <source>
        <dbReference type="Pfam" id="PF00483"/>
    </source>
</evidence>